<dbReference type="Gene3D" id="3.30.830.10">
    <property type="entry name" value="Metalloenzyme, LuxS/M16 peptidase-like"/>
    <property type="match status" value="2"/>
</dbReference>
<evidence type="ECO:0000313" key="2">
    <source>
        <dbReference type="Proteomes" id="UP000199572"/>
    </source>
</evidence>
<dbReference type="RefSeq" id="WP_090880809.1">
    <property type="nucleotide sequence ID" value="NZ_FOGG01000002.1"/>
</dbReference>
<organism evidence="1 2">
    <name type="scientific">Pedobacter rhizosphaerae</name>
    <dbReference type="NCBI Taxonomy" id="390241"/>
    <lineage>
        <taxon>Bacteria</taxon>
        <taxon>Pseudomonadati</taxon>
        <taxon>Bacteroidota</taxon>
        <taxon>Sphingobacteriia</taxon>
        <taxon>Sphingobacteriales</taxon>
        <taxon>Sphingobacteriaceae</taxon>
        <taxon>Pedobacter</taxon>
    </lineage>
</organism>
<dbReference type="AlphaFoldDB" id="A0A1H9JZM6"/>
<dbReference type="InterPro" id="IPR011249">
    <property type="entry name" value="Metalloenz_LuxS/M16"/>
</dbReference>
<dbReference type="STRING" id="390241.SAMN04488023_102151"/>
<dbReference type="Proteomes" id="UP000199572">
    <property type="component" value="Unassembled WGS sequence"/>
</dbReference>
<gene>
    <name evidence="1" type="ORF">SAMN04488023_102151</name>
</gene>
<accession>A0A1H9JZM6</accession>
<dbReference type="SUPFAM" id="SSF63411">
    <property type="entry name" value="LuxS/MPP-like metallohydrolase"/>
    <property type="match status" value="1"/>
</dbReference>
<dbReference type="OrthoDB" id="767018at2"/>
<sequence>MHLFKTILLSSLTVLGSLSVKSQEFKEPVNFKLKNGMNVIVSENKHSPKAYASFTLDAAAFKNEKDGIVELLNAVLNEGTQKKSPISFKDNSGKLNTSFADFDQDFTHFAALIQSATINEQSFNNGKAKLLMSLKAQDYDYDQRVNENSIAALTIDDVKSFYHSITPAKTYLTIAGNIELATAKSAAKKAFGNWAVAETETSVLAHSK</sequence>
<dbReference type="EMBL" id="FOGG01000002">
    <property type="protein sequence ID" value="SEQ92302.1"/>
    <property type="molecule type" value="Genomic_DNA"/>
</dbReference>
<evidence type="ECO:0008006" key="3">
    <source>
        <dbReference type="Google" id="ProtNLM"/>
    </source>
</evidence>
<dbReference type="GO" id="GO:0046872">
    <property type="term" value="F:metal ion binding"/>
    <property type="evidence" value="ECO:0007669"/>
    <property type="project" value="InterPro"/>
</dbReference>
<evidence type="ECO:0000313" key="1">
    <source>
        <dbReference type="EMBL" id="SEQ92302.1"/>
    </source>
</evidence>
<protein>
    <recommendedName>
        <fullName evidence="3">Peptidase M16 inactive domain-containing protein</fullName>
    </recommendedName>
</protein>
<name>A0A1H9JZM6_9SPHI</name>
<reference evidence="1 2" key="1">
    <citation type="submission" date="2016-10" db="EMBL/GenBank/DDBJ databases">
        <authorList>
            <person name="de Groot N.N."/>
        </authorList>
    </citation>
    <scope>NUCLEOTIDE SEQUENCE [LARGE SCALE GENOMIC DNA]</scope>
    <source>
        <strain evidence="1 2">DSM 18610</strain>
    </source>
</reference>
<keyword evidence="2" id="KW-1185">Reference proteome</keyword>
<proteinExistence type="predicted"/>